<feature type="chain" id="PRO_5034765998" description="Beta-hexosaminidase" evidence="9">
    <location>
        <begin position="26"/>
        <end position="568"/>
    </location>
</feature>
<evidence type="ECO:0000256" key="9">
    <source>
        <dbReference type="SAM" id="SignalP"/>
    </source>
</evidence>
<evidence type="ECO:0000256" key="3">
    <source>
        <dbReference type="ARBA" id="ARBA00022729"/>
    </source>
</evidence>
<feature type="signal peptide" evidence="9">
    <location>
        <begin position="1"/>
        <end position="25"/>
    </location>
</feature>
<evidence type="ECO:0000256" key="6">
    <source>
        <dbReference type="ARBA" id="ARBA00023295"/>
    </source>
</evidence>
<comment type="similarity">
    <text evidence="2 7">Belongs to the glycosyl hydrolase 20 family.</text>
</comment>
<dbReference type="EC" id="3.2.1.52" evidence="7"/>
<comment type="caution">
    <text evidence="12">The sequence shown here is derived from an EMBL/GenBank/DDBJ whole genome shotgun (WGS) entry which is preliminary data.</text>
</comment>
<accession>A0A8H7PSL8</accession>
<evidence type="ECO:0000256" key="8">
    <source>
        <dbReference type="PIRSR" id="PIRSR001093-1"/>
    </source>
</evidence>
<dbReference type="Gene3D" id="3.30.379.10">
    <property type="entry name" value="Chitobiase/beta-hexosaminidase domain 2-like"/>
    <property type="match status" value="1"/>
</dbReference>
<evidence type="ECO:0000256" key="4">
    <source>
        <dbReference type="ARBA" id="ARBA00022801"/>
    </source>
</evidence>
<evidence type="ECO:0000259" key="10">
    <source>
        <dbReference type="Pfam" id="PF00728"/>
    </source>
</evidence>
<feature type="domain" description="Glycoside hydrolase family 20 catalytic" evidence="10">
    <location>
        <begin position="168"/>
        <end position="517"/>
    </location>
</feature>
<organism evidence="12 13">
    <name type="scientific">Mortierella isabellina</name>
    <name type="common">Filamentous fungus</name>
    <name type="synonym">Umbelopsis isabellina</name>
    <dbReference type="NCBI Taxonomy" id="91625"/>
    <lineage>
        <taxon>Eukaryota</taxon>
        <taxon>Fungi</taxon>
        <taxon>Fungi incertae sedis</taxon>
        <taxon>Mucoromycota</taxon>
        <taxon>Mucoromycotina</taxon>
        <taxon>Umbelopsidomycetes</taxon>
        <taxon>Umbelopsidales</taxon>
        <taxon>Umbelopsidaceae</taxon>
        <taxon>Umbelopsis</taxon>
    </lineage>
</organism>
<feature type="active site" description="Proton donor" evidence="8">
    <location>
        <position position="326"/>
    </location>
</feature>
<keyword evidence="5" id="KW-0325">Glycoprotein</keyword>
<reference evidence="12" key="1">
    <citation type="submission" date="2020-12" db="EMBL/GenBank/DDBJ databases">
        <title>Metabolic potential, ecology and presence of endohyphal bacteria is reflected in genomic diversity of Mucoromycotina.</title>
        <authorList>
            <person name="Muszewska A."/>
            <person name="Okrasinska A."/>
            <person name="Steczkiewicz K."/>
            <person name="Drgas O."/>
            <person name="Orlowska M."/>
            <person name="Perlinska-Lenart U."/>
            <person name="Aleksandrzak-Piekarczyk T."/>
            <person name="Szatraj K."/>
            <person name="Zielenkiewicz U."/>
            <person name="Pilsyk S."/>
            <person name="Malc E."/>
            <person name="Mieczkowski P."/>
            <person name="Kruszewska J.S."/>
            <person name="Biernat P."/>
            <person name="Pawlowska J."/>
        </authorList>
    </citation>
    <scope>NUCLEOTIDE SEQUENCE</scope>
    <source>
        <strain evidence="12">WA0000067209</strain>
    </source>
</reference>
<dbReference type="Pfam" id="PF14845">
    <property type="entry name" value="Glycohydro_20b2"/>
    <property type="match status" value="1"/>
</dbReference>
<evidence type="ECO:0000313" key="12">
    <source>
        <dbReference type="EMBL" id="KAG2179128.1"/>
    </source>
</evidence>
<dbReference type="AlphaFoldDB" id="A0A8H7PSL8"/>
<gene>
    <name evidence="12" type="ORF">INT43_001978</name>
</gene>
<dbReference type="SUPFAM" id="SSF51445">
    <property type="entry name" value="(Trans)glycosidases"/>
    <property type="match status" value="1"/>
</dbReference>
<feature type="domain" description="Beta-hexosaminidase eukaryotic type N-terminal" evidence="11">
    <location>
        <begin position="29"/>
        <end position="147"/>
    </location>
</feature>
<evidence type="ECO:0000313" key="13">
    <source>
        <dbReference type="Proteomes" id="UP000654370"/>
    </source>
</evidence>
<keyword evidence="13" id="KW-1185">Reference proteome</keyword>
<dbReference type="PIRSF" id="PIRSF001093">
    <property type="entry name" value="B-hxosamndse_ab_euk"/>
    <property type="match status" value="1"/>
</dbReference>
<proteinExistence type="inferred from homology"/>
<dbReference type="Pfam" id="PF00728">
    <property type="entry name" value="Glyco_hydro_20"/>
    <property type="match status" value="1"/>
</dbReference>
<dbReference type="GO" id="GO:0005975">
    <property type="term" value="P:carbohydrate metabolic process"/>
    <property type="evidence" value="ECO:0007669"/>
    <property type="project" value="InterPro"/>
</dbReference>
<keyword evidence="4 7" id="KW-0378">Hydrolase</keyword>
<dbReference type="PANTHER" id="PTHR22600">
    <property type="entry name" value="BETA-HEXOSAMINIDASE"/>
    <property type="match status" value="1"/>
</dbReference>
<evidence type="ECO:0000259" key="11">
    <source>
        <dbReference type="Pfam" id="PF14845"/>
    </source>
</evidence>
<sequence length="568" mass="63344">MSAALLMKFITVLAAASLLVASIDAKTWLLPIPQSLKWTGSEIPLDENFDIHAPDNAQAQEAANRYKKLILKEKWVPYQKNVTEITPLKKGGVLKSLQIGIKDLNVTLDFGVDESYNLTIPETGGDATLDANTWIGALRGLETFSQLFVKTDGQLVAHSSVIQDWPTYPHRGIMLDTARNFYEVESILRTIDALAYNKMNVLHWHLTDSQSWPLGLNKHPELAEKGAYSAEQIYSVKDLKKVVSYGQSRGVRVIPEIDMPAHTASIAKSHSDLVTCTDTNWLTNAAEPAPGALDPTNNHTYSLIEDIVEELSEIFPDSFYHAGGDEVSSHCWKQDKKISKYLKKHNMTTNELWSQFEDKVGTIVNNNKKRIMIWEDAIVKAKADLSKDVAVQIWTTIPEKIIRRGHDIIHSSSDYFYLDCGGGGWVQNDTSYVTSNQSATAGVSQNYGGAGGSWCAPYKTWQRIYSFDMTYNITSNPGDGQVLGGEAALWSEQTDDTDLDAKLWPRGSAAAEIFWSGSYDKEGNRRSLDDMWPRINDWRYRLVRRGIAAIALVPQWCLSAGTGCLITQ</sequence>
<dbReference type="InterPro" id="IPR015883">
    <property type="entry name" value="Glyco_hydro_20_cat"/>
</dbReference>
<dbReference type="OrthoDB" id="428480at2759"/>
<dbReference type="InterPro" id="IPR029018">
    <property type="entry name" value="Hex-like_dom2"/>
</dbReference>
<dbReference type="SUPFAM" id="SSF55545">
    <property type="entry name" value="beta-N-acetylhexosaminidase-like domain"/>
    <property type="match status" value="1"/>
</dbReference>
<dbReference type="PANTHER" id="PTHR22600:SF26">
    <property type="entry name" value="BETA-N-ACETYLHEXOSAMINIDASE"/>
    <property type="match status" value="1"/>
</dbReference>
<keyword evidence="3 9" id="KW-0732">Signal</keyword>
<dbReference type="Proteomes" id="UP000654370">
    <property type="component" value="Unassembled WGS sequence"/>
</dbReference>
<comment type="catalytic activity">
    <reaction evidence="1 7">
        <text>Hydrolysis of terminal non-reducing N-acetyl-D-hexosamine residues in N-acetyl-beta-D-hexosaminides.</text>
        <dbReference type="EC" id="3.2.1.52"/>
    </reaction>
</comment>
<evidence type="ECO:0000256" key="5">
    <source>
        <dbReference type="ARBA" id="ARBA00023180"/>
    </source>
</evidence>
<dbReference type="GO" id="GO:0016020">
    <property type="term" value="C:membrane"/>
    <property type="evidence" value="ECO:0007669"/>
    <property type="project" value="TreeGrafter"/>
</dbReference>
<evidence type="ECO:0000256" key="2">
    <source>
        <dbReference type="ARBA" id="ARBA00006285"/>
    </source>
</evidence>
<dbReference type="FunFam" id="3.20.20.80:FF:000063">
    <property type="entry name" value="Beta-hexosaminidase"/>
    <property type="match status" value="1"/>
</dbReference>
<dbReference type="InterPro" id="IPR025705">
    <property type="entry name" value="Beta_hexosaminidase_sua/sub"/>
</dbReference>
<name>A0A8H7PSL8_MORIS</name>
<dbReference type="GO" id="GO:0004563">
    <property type="term" value="F:beta-N-acetylhexosaminidase activity"/>
    <property type="evidence" value="ECO:0007669"/>
    <property type="project" value="UniProtKB-EC"/>
</dbReference>
<protein>
    <recommendedName>
        <fullName evidence="7">Beta-hexosaminidase</fullName>
        <ecNumber evidence="7">3.2.1.52</ecNumber>
    </recommendedName>
</protein>
<dbReference type="PRINTS" id="PR00738">
    <property type="entry name" value="GLHYDRLASE20"/>
</dbReference>
<dbReference type="InterPro" id="IPR017853">
    <property type="entry name" value="GH"/>
</dbReference>
<dbReference type="InterPro" id="IPR029019">
    <property type="entry name" value="HEX_eukaryotic_N"/>
</dbReference>
<dbReference type="Gene3D" id="3.20.20.80">
    <property type="entry name" value="Glycosidases"/>
    <property type="match status" value="1"/>
</dbReference>
<dbReference type="CDD" id="cd06562">
    <property type="entry name" value="GH20_HexA_HexB-like"/>
    <property type="match status" value="1"/>
</dbReference>
<evidence type="ECO:0000256" key="1">
    <source>
        <dbReference type="ARBA" id="ARBA00001231"/>
    </source>
</evidence>
<evidence type="ECO:0000256" key="7">
    <source>
        <dbReference type="PIRNR" id="PIRNR001093"/>
    </source>
</evidence>
<keyword evidence="6 7" id="KW-0326">Glycosidase</keyword>
<dbReference type="GO" id="GO:0030203">
    <property type="term" value="P:glycosaminoglycan metabolic process"/>
    <property type="evidence" value="ECO:0007669"/>
    <property type="project" value="TreeGrafter"/>
</dbReference>
<dbReference type="EMBL" id="JAEPQZ010000007">
    <property type="protein sequence ID" value="KAG2179128.1"/>
    <property type="molecule type" value="Genomic_DNA"/>
</dbReference>